<sequence length="105" mass="12102">MSYKIRSNDLVIVLTGKDKGKVGIVKKIYRSNNTVIVEGINIVKKHQKSIPEKQQSGGIISKELPIHISNVSIFNKKLKKSDKVEFFWHLGKKKRRFKSNKELIQ</sequence>
<dbReference type="GO" id="GO:0005840">
    <property type="term" value="C:ribosome"/>
    <property type="evidence" value="ECO:0007669"/>
    <property type="project" value="UniProtKB-KW"/>
</dbReference>
<dbReference type="SMR" id="Q5EU65"/>
<dbReference type="InterPro" id="IPR057264">
    <property type="entry name" value="Ribosomal_uL24_C"/>
</dbReference>
<name>Q5EU65_9GAMM</name>
<keyword evidence="5" id="KW-0699">rRNA-binding</keyword>
<dbReference type="PANTHER" id="PTHR12903">
    <property type="entry name" value="MITOCHONDRIAL RIBOSOMAL PROTEIN L24"/>
    <property type="match status" value="1"/>
</dbReference>
<keyword evidence="2 5" id="KW-0689">Ribosomal protein</keyword>
<organism evidence="8">
    <name type="scientific">Buchnera aphidicola</name>
    <name type="common">Cinara cedri</name>
    <dbReference type="NCBI Taxonomy" id="261318"/>
    <lineage>
        <taxon>Bacteria</taxon>
        <taxon>Pseudomonadati</taxon>
        <taxon>Pseudomonadota</taxon>
        <taxon>Gammaproteobacteria</taxon>
        <taxon>Enterobacterales</taxon>
        <taxon>Erwiniaceae</taxon>
        <taxon>Buchnera</taxon>
    </lineage>
</organism>
<dbReference type="GO" id="GO:0006412">
    <property type="term" value="P:translation"/>
    <property type="evidence" value="ECO:0007669"/>
    <property type="project" value="UniProtKB-UniRule"/>
</dbReference>
<evidence type="ECO:0000256" key="2">
    <source>
        <dbReference type="ARBA" id="ARBA00022980"/>
    </source>
</evidence>
<dbReference type="SMART" id="SM00739">
    <property type="entry name" value="KOW"/>
    <property type="match status" value="1"/>
</dbReference>
<evidence type="ECO:0000256" key="3">
    <source>
        <dbReference type="ARBA" id="ARBA00023274"/>
    </source>
</evidence>
<dbReference type="Pfam" id="PF17136">
    <property type="entry name" value="ribosomal_L24"/>
    <property type="match status" value="1"/>
</dbReference>
<evidence type="ECO:0000313" key="8">
    <source>
        <dbReference type="EMBL" id="AAW72696.1"/>
    </source>
</evidence>
<feature type="domain" description="KOW" evidence="7">
    <location>
        <begin position="4"/>
        <end position="31"/>
    </location>
</feature>
<dbReference type="NCBIfam" id="TIGR01079">
    <property type="entry name" value="rplX_bact"/>
    <property type="match status" value="1"/>
</dbReference>
<comment type="function">
    <text evidence="5">One of two assembly initiator proteins, it binds directly to the 5'-end of the 23S rRNA, where it nucleates assembly of the 50S subunit.</text>
</comment>
<dbReference type="GO" id="GO:1990904">
    <property type="term" value="C:ribonucleoprotein complex"/>
    <property type="evidence" value="ECO:0007669"/>
    <property type="project" value="UniProtKB-KW"/>
</dbReference>
<evidence type="ECO:0000256" key="4">
    <source>
        <dbReference type="ARBA" id="ARBA00035206"/>
    </source>
</evidence>
<dbReference type="InterPro" id="IPR014722">
    <property type="entry name" value="Rib_uL2_dom2"/>
</dbReference>
<gene>
    <name evidence="5 8" type="primary">rplX</name>
</gene>
<keyword evidence="5" id="KW-0694">RNA-binding</keyword>
<evidence type="ECO:0000256" key="6">
    <source>
        <dbReference type="RuleBase" id="RU003477"/>
    </source>
</evidence>
<evidence type="ECO:0000256" key="1">
    <source>
        <dbReference type="ARBA" id="ARBA00010618"/>
    </source>
</evidence>
<comment type="similarity">
    <text evidence="1 5 6">Belongs to the universal ribosomal protein uL24 family.</text>
</comment>
<dbReference type="GO" id="GO:0003735">
    <property type="term" value="F:structural constituent of ribosome"/>
    <property type="evidence" value="ECO:0007669"/>
    <property type="project" value="InterPro"/>
</dbReference>
<evidence type="ECO:0000256" key="5">
    <source>
        <dbReference type="HAMAP-Rule" id="MF_01326"/>
    </source>
</evidence>
<dbReference type="InterPro" id="IPR005825">
    <property type="entry name" value="Ribosomal_uL24_CS"/>
</dbReference>
<comment type="subunit">
    <text evidence="5">Part of the 50S ribosomal subunit.</text>
</comment>
<dbReference type="EMBL" id="AY744382">
    <property type="protein sequence ID" value="AAW72696.1"/>
    <property type="molecule type" value="Genomic_DNA"/>
</dbReference>
<keyword evidence="3 5" id="KW-0687">Ribonucleoprotein</keyword>
<dbReference type="InterPro" id="IPR003256">
    <property type="entry name" value="Ribosomal_uL24"/>
</dbReference>
<comment type="function">
    <text evidence="5">One of the proteins that surrounds the polypeptide exit tunnel on the outside of the subunit.</text>
</comment>
<dbReference type="HAMAP" id="MF_01326_B">
    <property type="entry name" value="Ribosomal_uL24_B"/>
    <property type="match status" value="1"/>
</dbReference>
<dbReference type="InterPro" id="IPR008991">
    <property type="entry name" value="Translation_prot_SH3-like_sf"/>
</dbReference>
<dbReference type="GO" id="GO:0005829">
    <property type="term" value="C:cytosol"/>
    <property type="evidence" value="ECO:0007669"/>
    <property type="project" value="UniProtKB-ARBA"/>
</dbReference>
<accession>Q5EU65</accession>
<dbReference type="InterPro" id="IPR041988">
    <property type="entry name" value="Ribosomal_uL24_KOW"/>
</dbReference>
<protein>
    <recommendedName>
        <fullName evidence="4 5">Large ribosomal subunit protein uL24</fullName>
    </recommendedName>
</protein>
<dbReference type="Pfam" id="PF00467">
    <property type="entry name" value="KOW"/>
    <property type="match status" value="1"/>
</dbReference>
<dbReference type="CDD" id="cd06089">
    <property type="entry name" value="KOW_RPL26"/>
    <property type="match status" value="1"/>
</dbReference>
<proteinExistence type="inferred from homology"/>
<dbReference type="OMA" id="HISNLML"/>
<dbReference type="InterPro" id="IPR005824">
    <property type="entry name" value="KOW"/>
</dbReference>
<dbReference type="Gene3D" id="2.30.30.30">
    <property type="match status" value="1"/>
</dbReference>
<dbReference type="SUPFAM" id="SSF50104">
    <property type="entry name" value="Translation proteins SH3-like domain"/>
    <property type="match status" value="1"/>
</dbReference>
<reference evidence="8" key="1">
    <citation type="journal article" date="2005" name="Gene">
        <title>Comparative analysis of two genomic regions among four strains of Buchnera aphidicola, primary endosymbiont of aphids.</title>
        <authorList>
            <person name="Perez-Brocal V."/>
            <person name="Latorre A."/>
            <person name="Gil R."/>
            <person name="Moya A."/>
        </authorList>
    </citation>
    <scope>NUCLEOTIDE SEQUENCE</scope>
</reference>
<evidence type="ECO:0000259" key="7">
    <source>
        <dbReference type="SMART" id="SM00739"/>
    </source>
</evidence>
<dbReference type="GO" id="GO:0019843">
    <property type="term" value="F:rRNA binding"/>
    <property type="evidence" value="ECO:0007669"/>
    <property type="project" value="UniProtKB-UniRule"/>
</dbReference>
<dbReference type="PROSITE" id="PS01108">
    <property type="entry name" value="RIBOSOMAL_L24"/>
    <property type="match status" value="1"/>
</dbReference>
<dbReference type="AlphaFoldDB" id="Q5EU65"/>